<dbReference type="FunFam" id="1.10.220.150:FF:000008">
    <property type="entry name" value="ADP-ribosylation factor GTPase activating protein 1"/>
    <property type="match status" value="1"/>
</dbReference>
<keyword evidence="9" id="KW-0862">Zinc</keyword>
<dbReference type="PANTHER" id="PTHR46395:SF1">
    <property type="entry name" value="ADP-RIBOSYLATION FACTOR GTPASE-ACTIVATING PROTEIN 1"/>
    <property type="match status" value="1"/>
</dbReference>
<feature type="region of interest" description="Disordered" evidence="19">
    <location>
        <begin position="330"/>
        <end position="380"/>
    </location>
</feature>
<feature type="compositionally biased region" description="Basic and acidic residues" evidence="19">
    <location>
        <begin position="635"/>
        <end position="655"/>
    </location>
</feature>
<dbReference type="GO" id="GO:0000139">
    <property type="term" value="C:Golgi membrane"/>
    <property type="evidence" value="ECO:0007669"/>
    <property type="project" value="TreeGrafter"/>
</dbReference>
<dbReference type="GO" id="GO:0016192">
    <property type="term" value="P:vesicle-mediated transport"/>
    <property type="evidence" value="ECO:0007669"/>
    <property type="project" value="UniProtKB-KW"/>
</dbReference>
<accession>A0A8K0EDG9</accession>
<dbReference type="InterPro" id="IPR037278">
    <property type="entry name" value="ARFGAP/RecO"/>
</dbReference>
<dbReference type="Gene3D" id="3.40.630.30">
    <property type="match status" value="1"/>
</dbReference>
<reference evidence="22" key="1">
    <citation type="submission" date="2022-01" db="EMBL/GenBank/DDBJ databases">
        <authorList>
            <person name="Braso-Vives M."/>
        </authorList>
    </citation>
    <scope>NUCLEOTIDE SEQUENCE</scope>
</reference>
<proteinExistence type="predicted"/>
<dbReference type="Pfam" id="PF01412">
    <property type="entry name" value="ArfGap"/>
    <property type="match status" value="1"/>
</dbReference>
<dbReference type="AlphaFoldDB" id="A0A8K0EDG9"/>
<sequence>MFAQTAQFRLGAGFSCCRRKTWQLGEGRVATFFKPKFTILSTSKNPERPKSERTQPIGTDTFRLRLMNSATEVSLLHEWGTAEGWIPGVHDARIFYQQDPTGFYLAEANGIPVGGVCSVKYGEDHVYGGQFIVRPAFREKRYGWEMAKSMVHMSAPRKLAIDAVENKQNQYERFFGFEQSWRTVRLQGIGTGCTIETRPFYTGYTALQTMASPRTRRVLKDLRPKSGNNNCFECGTHNPQWVSVSYGIWICLECSGKHRGLGVHLSFVRSTTMDKWKDAELEKMKVGGNNAAREFFKSQDDYNPSWSLSEKYNSKAAALFRDKISTEAEGKTWSEQTSSAKNYVPYQPTRRTQTSNTKNFGSASSNSSSSYQSGGQFSGISMDEISSRKEDFFRRKQMENMNKPDDLPPSQGGRFVGFGSAPVVTKSSSDSDAWAGAMSSLTSTWSSLSLNAGKLAEQAKESAVKLSATASEKAVKLGETVQVSWKSAEEKAREGRLLGDVGSSVTQLATKVTTVSQKGWKDLQSIFTDQPVVLDDGGPTEGTNLLGNPQERQKIEAQRHMDPNESETPLLHLHRETPPSSPDWNSDWGWDSNAATNNGEADSAVDAWQWLDDKQAGNNAKVVKTSPKSKRSPQKVKEGKTVDSWDAMWNDKVEPEQPSSPDWEKGWDDGDWLPINITEGKGNKTAKSD</sequence>
<dbReference type="InterPro" id="IPR001164">
    <property type="entry name" value="ArfGAP_dom"/>
</dbReference>
<evidence type="ECO:0000256" key="4">
    <source>
        <dbReference type="ARBA" id="ARBA00022468"/>
    </source>
</evidence>
<dbReference type="InterPro" id="IPR038508">
    <property type="entry name" value="ArfGAP_dom_sf"/>
</dbReference>
<feature type="region of interest" description="Disordered" evidence="19">
    <location>
        <begin position="615"/>
        <end position="689"/>
    </location>
</feature>
<keyword evidence="4" id="KW-0343">GTPase activation</keyword>
<evidence type="ECO:0000313" key="22">
    <source>
        <dbReference type="EMBL" id="CAH1244998.1"/>
    </source>
</evidence>
<keyword evidence="5" id="KW-0963">Cytoplasm</keyword>
<dbReference type="SUPFAM" id="SSF57863">
    <property type="entry name" value="ArfGap/RecO-like zinc finger"/>
    <property type="match status" value="1"/>
</dbReference>
<evidence type="ECO:0000256" key="9">
    <source>
        <dbReference type="ARBA" id="ARBA00022833"/>
    </source>
</evidence>
<keyword evidence="12" id="KW-0007">Acetylation</keyword>
<evidence type="ECO:0000256" key="1">
    <source>
        <dbReference type="ARBA" id="ARBA00004496"/>
    </source>
</evidence>
<organism evidence="22 23">
    <name type="scientific">Branchiostoma lanceolatum</name>
    <name type="common">Common lancelet</name>
    <name type="synonym">Amphioxus lanceolatum</name>
    <dbReference type="NCBI Taxonomy" id="7740"/>
    <lineage>
        <taxon>Eukaryota</taxon>
        <taxon>Metazoa</taxon>
        <taxon>Chordata</taxon>
        <taxon>Cephalochordata</taxon>
        <taxon>Leptocardii</taxon>
        <taxon>Amphioxiformes</taxon>
        <taxon>Branchiostomatidae</taxon>
        <taxon>Branchiostoma</taxon>
    </lineage>
</organism>
<evidence type="ECO:0000256" key="11">
    <source>
        <dbReference type="ARBA" id="ARBA00022927"/>
    </source>
</evidence>
<evidence type="ECO:0000256" key="10">
    <source>
        <dbReference type="ARBA" id="ARBA00022892"/>
    </source>
</evidence>
<evidence type="ECO:0000256" key="7">
    <source>
        <dbReference type="ARBA" id="ARBA00022723"/>
    </source>
</evidence>
<gene>
    <name evidence="22" type="primary">ARFGAP1</name>
    <name evidence="22" type="ORF">BLAG_LOCUS7481</name>
</gene>
<evidence type="ECO:0000256" key="14">
    <source>
        <dbReference type="ARBA" id="ARBA00058112"/>
    </source>
</evidence>
<evidence type="ECO:0000259" key="21">
    <source>
        <dbReference type="PROSITE" id="PS51186"/>
    </source>
</evidence>
<evidence type="ECO:0000256" key="6">
    <source>
        <dbReference type="ARBA" id="ARBA00022553"/>
    </source>
</evidence>
<comment type="function">
    <text evidence="14">GTPase-activating protein (GAP) for the ADP ribosylation factor 1 (ARF1). Involved in membrane trafficking and /or vesicle transport. Promotes hydrolysis of the ARF1-bound GTP and thus, is required for the dissociation of coat proteins from Golgi-derived membranes and vesicles, a prerequisite for vesicle's fusion with target compartment. Probably regulates ARF1-mediated transport via its interaction with the KDELR proteins and TMED2. Overexpression induces the redistribution of the entire Golgi complex to the endoplasmic reticulum, as when ARF1 is deactivated. Its activity is stimulated by phosphoinosides and inhibited by phosphatidylcholine.</text>
</comment>
<evidence type="ECO:0000256" key="18">
    <source>
        <dbReference type="PROSITE-ProRule" id="PRU00288"/>
    </source>
</evidence>
<dbReference type="Gene3D" id="1.10.220.150">
    <property type="entry name" value="Arf GTPase activating protein"/>
    <property type="match status" value="1"/>
</dbReference>
<dbReference type="InterPro" id="IPR000182">
    <property type="entry name" value="GNAT_dom"/>
</dbReference>
<name>A0A8K0EDG9_BRALA</name>
<evidence type="ECO:0000256" key="17">
    <source>
        <dbReference type="ARBA" id="ARBA00081514"/>
    </source>
</evidence>
<keyword evidence="3" id="KW-0813">Transport</keyword>
<dbReference type="CDD" id="cd08830">
    <property type="entry name" value="ArfGap_ArfGap1"/>
    <property type="match status" value="1"/>
</dbReference>
<evidence type="ECO:0000313" key="23">
    <source>
        <dbReference type="Proteomes" id="UP000838412"/>
    </source>
</evidence>
<evidence type="ECO:0000256" key="16">
    <source>
        <dbReference type="ARBA" id="ARBA00077418"/>
    </source>
</evidence>
<dbReference type="GO" id="GO:0030100">
    <property type="term" value="P:regulation of endocytosis"/>
    <property type="evidence" value="ECO:0007669"/>
    <property type="project" value="TreeGrafter"/>
</dbReference>
<dbReference type="PROSITE" id="PS50115">
    <property type="entry name" value="ARFGAP"/>
    <property type="match status" value="1"/>
</dbReference>
<dbReference type="GO" id="GO:0005096">
    <property type="term" value="F:GTPase activator activity"/>
    <property type="evidence" value="ECO:0007669"/>
    <property type="project" value="UniProtKB-KW"/>
</dbReference>
<dbReference type="Pfam" id="PF00583">
    <property type="entry name" value="Acetyltransf_1"/>
    <property type="match status" value="1"/>
</dbReference>
<comment type="subcellular location">
    <subcellularLocation>
        <location evidence="1">Cytoplasm</location>
    </subcellularLocation>
    <subcellularLocation>
        <location evidence="2">Golgi apparatus</location>
    </subcellularLocation>
</comment>
<dbReference type="GO" id="GO:0015031">
    <property type="term" value="P:protein transport"/>
    <property type="evidence" value="ECO:0007669"/>
    <property type="project" value="UniProtKB-KW"/>
</dbReference>
<evidence type="ECO:0000256" key="15">
    <source>
        <dbReference type="ARBA" id="ARBA00071258"/>
    </source>
</evidence>
<evidence type="ECO:0000256" key="2">
    <source>
        <dbReference type="ARBA" id="ARBA00004555"/>
    </source>
</evidence>
<dbReference type="GO" id="GO:0008270">
    <property type="term" value="F:zinc ion binding"/>
    <property type="evidence" value="ECO:0007669"/>
    <property type="project" value="UniProtKB-KW"/>
</dbReference>
<dbReference type="Proteomes" id="UP000838412">
    <property type="component" value="Chromosome 14"/>
</dbReference>
<dbReference type="GO" id="GO:0032012">
    <property type="term" value="P:regulation of ARF protein signal transduction"/>
    <property type="evidence" value="ECO:0007669"/>
    <property type="project" value="TreeGrafter"/>
</dbReference>
<evidence type="ECO:0000256" key="19">
    <source>
        <dbReference type="SAM" id="MobiDB-lite"/>
    </source>
</evidence>
<feature type="domain" description="N-acetyltransferase" evidence="21">
    <location>
        <begin position="62"/>
        <end position="196"/>
    </location>
</feature>
<dbReference type="PROSITE" id="PS51186">
    <property type="entry name" value="GNAT"/>
    <property type="match status" value="1"/>
</dbReference>
<feature type="compositionally biased region" description="Low complexity" evidence="19">
    <location>
        <begin position="361"/>
        <end position="380"/>
    </location>
</feature>
<evidence type="ECO:0000256" key="13">
    <source>
        <dbReference type="ARBA" id="ARBA00023034"/>
    </source>
</evidence>
<dbReference type="SMART" id="SM00105">
    <property type="entry name" value="ArfGap"/>
    <property type="match status" value="1"/>
</dbReference>
<keyword evidence="13" id="KW-0333">Golgi apparatus</keyword>
<keyword evidence="10" id="KW-0931">ER-Golgi transport</keyword>
<dbReference type="OrthoDB" id="983479at2759"/>
<dbReference type="GO" id="GO:0016747">
    <property type="term" value="F:acyltransferase activity, transferring groups other than amino-acyl groups"/>
    <property type="evidence" value="ECO:0007669"/>
    <property type="project" value="InterPro"/>
</dbReference>
<dbReference type="SUPFAM" id="SSF55729">
    <property type="entry name" value="Acyl-CoA N-acyltransferases (Nat)"/>
    <property type="match status" value="1"/>
</dbReference>
<keyword evidence="7" id="KW-0479">Metal-binding</keyword>
<dbReference type="InterPro" id="IPR016181">
    <property type="entry name" value="Acyl_CoA_acyltransferase"/>
</dbReference>
<dbReference type="PANTHER" id="PTHR46395">
    <property type="entry name" value="ADP-RIBOSYLATION FACTOR GTPASE-ACTIVATING PROTEIN 1"/>
    <property type="match status" value="1"/>
</dbReference>
<keyword evidence="23" id="KW-1185">Reference proteome</keyword>
<evidence type="ECO:0000256" key="8">
    <source>
        <dbReference type="ARBA" id="ARBA00022771"/>
    </source>
</evidence>
<feature type="region of interest" description="Disordered" evidence="19">
    <location>
        <begin position="574"/>
        <end position="599"/>
    </location>
</feature>
<evidence type="ECO:0000256" key="12">
    <source>
        <dbReference type="ARBA" id="ARBA00022990"/>
    </source>
</evidence>
<protein>
    <recommendedName>
        <fullName evidence="15">ADP-ribosylation factor GTPase-activating protein 1</fullName>
    </recommendedName>
    <alternativeName>
        <fullName evidence="17">ADP-ribosylation factor 1 GTPase-activating protein</fullName>
    </alternativeName>
    <alternativeName>
        <fullName evidence="16">ARF1-directed GTPase-activating protein</fullName>
    </alternativeName>
</protein>
<evidence type="ECO:0000259" key="20">
    <source>
        <dbReference type="PROSITE" id="PS50115"/>
    </source>
</evidence>
<keyword evidence="11" id="KW-0653">Protein transport</keyword>
<dbReference type="EMBL" id="OV696699">
    <property type="protein sequence ID" value="CAH1244998.1"/>
    <property type="molecule type" value="Genomic_DNA"/>
</dbReference>
<evidence type="ECO:0000256" key="5">
    <source>
        <dbReference type="ARBA" id="ARBA00022490"/>
    </source>
</evidence>
<dbReference type="PRINTS" id="PR00405">
    <property type="entry name" value="REVINTRACTNG"/>
</dbReference>
<keyword evidence="8 18" id="KW-0863">Zinc-finger</keyword>
<evidence type="ECO:0000256" key="3">
    <source>
        <dbReference type="ARBA" id="ARBA00022448"/>
    </source>
</evidence>
<keyword evidence="6" id="KW-0597">Phosphoprotein</keyword>
<feature type="domain" description="Arf-GAP" evidence="20">
    <location>
        <begin position="216"/>
        <end position="333"/>
    </location>
</feature>
<feature type="compositionally biased region" description="Polar residues" evidence="19">
    <location>
        <begin position="349"/>
        <end position="360"/>
    </location>
</feature>